<dbReference type="InterPro" id="IPR027379">
    <property type="entry name" value="CLS_N"/>
</dbReference>
<reference evidence="9" key="1">
    <citation type="submission" date="2020-05" db="EMBL/GenBank/DDBJ databases">
        <authorList>
            <person name="Chiriac C."/>
            <person name="Salcher M."/>
            <person name="Ghai R."/>
            <person name="Kavagutti S V."/>
        </authorList>
    </citation>
    <scope>NUCLEOTIDE SEQUENCE</scope>
</reference>
<evidence type="ECO:0000256" key="3">
    <source>
        <dbReference type="ARBA" id="ARBA00022692"/>
    </source>
</evidence>
<evidence type="ECO:0000256" key="5">
    <source>
        <dbReference type="ARBA" id="ARBA00023136"/>
    </source>
</evidence>
<proteinExistence type="predicted"/>
<evidence type="ECO:0000256" key="4">
    <source>
        <dbReference type="ARBA" id="ARBA00022989"/>
    </source>
</evidence>
<evidence type="ECO:0000256" key="7">
    <source>
        <dbReference type="SAM" id="Phobius"/>
    </source>
</evidence>
<dbReference type="GO" id="GO:0005886">
    <property type="term" value="C:plasma membrane"/>
    <property type="evidence" value="ECO:0007669"/>
    <property type="project" value="UniProtKB-SubCell"/>
</dbReference>
<feature type="region of interest" description="Disordered" evidence="6">
    <location>
        <begin position="64"/>
        <end position="87"/>
    </location>
</feature>
<name>A0A6J6ZLQ1_9ZZZZ</name>
<evidence type="ECO:0000256" key="1">
    <source>
        <dbReference type="ARBA" id="ARBA00004651"/>
    </source>
</evidence>
<evidence type="ECO:0000313" key="10">
    <source>
        <dbReference type="EMBL" id="CAB5239519.1"/>
    </source>
</evidence>
<sequence length="87" mass="9783">MTTVLPLVLIFGLTIYALIDCARADESQIKNLPKWGWLLLIILLGPGTFAIGPIAYLIAGRNKPKGFRQPKRRVLPPDDDPDFLRRL</sequence>
<feature type="compositionally biased region" description="Basic residues" evidence="6">
    <location>
        <begin position="64"/>
        <end position="74"/>
    </location>
</feature>
<dbReference type="AlphaFoldDB" id="A0A6J6ZLQ1"/>
<keyword evidence="3 7" id="KW-0812">Transmembrane</keyword>
<protein>
    <submittedName>
        <fullName evidence="9">Unannotated protein</fullName>
    </submittedName>
</protein>
<keyword evidence="2" id="KW-1003">Cell membrane</keyword>
<comment type="subcellular location">
    <subcellularLocation>
        <location evidence="1">Cell membrane</location>
        <topology evidence="1">Multi-pass membrane protein</topology>
    </subcellularLocation>
</comment>
<dbReference type="Pfam" id="PF13396">
    <property type="entry name" value="PLDc_N"/>
    <property type="match status" value="1"/>
</dbReference>
<evidence type="ECO:0000256" key="6">
    <source>
        <dbReference type="SAM" id="MobiDB-lite"/>
    </source>
</evidence>
<accession>A0A6J6ZLQ1</accession>
<dbReference type="EMBL" id="CAFABG010000012">
    <property type="protein sequence ID" value="CAB4822570.1"/>
    <property type="molecule type" value="Genomic_DNA"/>
</dbReference>
<dbReference type="EMBL" id="CAFBSF010000009">
    <property type="protein sequence ID" value="CAB5239519.1"/>
    <property type="molecule type" value="Genomic_DNA"/>
</dbReference>
<keyword evidence="5 7" id="KW-0472">Membrane</keyword>
<feature type="transmembrane region" description="Helical" evidence="7">
    <location>
        <begin position="34"/>
        <end position="59"/>
    </location>
</feature>
<organism evidence="9">
    <name type="scientific">freshwater metagenome</name>
    <dbReference type="NCBI Taxonomy" id="449393"/>
    <lineage>
        <taxon>unclassified sequences</taxon>
        <taxon>metagenomes</taxon>
        <taxon>ecological metagenomes</taxon>
    </lineage>
</organism>
<evidence type="ECO:0000256" key="2">
    <source>
        <dbReference type="ARBA" id="ARBA00022475"/>
    </source>
</evidence>
<gene>
    <name evidence="9" type="ORF">UFOPK3181_00308</name>
    <name evidence="10" type="ORF">UFOPK3520_00262</name>
</gene>
<feature type="domain" description="Cardiolipin synthase N-terminal" evidence="8">
    <location>
        <begin position="13"/>
        <end position="61"/>
    </location>
</feature>
<evidence type="ECO:0000259" key="8">
    <source>
        <dbReference type="Pfam" id="PF13396"/>
    </source>
</evidence>
<keyword evidence="4 7" id="KW-1133">Transmembrane helix</keyword>
<evidence type="ECO:0000313" key="9">
    <source>
        <dbReference type="EMBL" id="CAB4822570.1"/>
    </source>
</evidence>